<proteinExistence type="predicted"/>
<sequence>MDRVHVLLSHPGMNGATLDLVKGLQYQLTVSSGEVDRIRGLALIVTSDGEAPSPTDLQSPPSPQHPCGLVVTSTARASVDVTPTSSWLLFTSPVPVSQHSPSSTEVLPGVLSSITPTSSAFVQPFAFALVFALVRPRLHLFWVALRNCAALLAIVRKHVINCCRIDYTL</sequence>
<dbReference type="AlphaFoldDB" id="A0A2T7NJJ0"/>
<keyword evidence="2" id="KW-1185">Reference proteome</keyword>
<dbReference type="EMBL" id="PZQS01000012">
    <property type="protein sequence ID" value="PVD21316.1"/>
    <property type="molecule type" value="Genomic_DNA"/>
</dbReference>
<evidence type="ECO:0000313" key="2">
    <source>
        <dbReference type="Proteomes" id="UP000245119"/>
    </source>
</evidence>
<comment type="caution">
    <text evidence="1">The sequence shown here is derived from an EMBL/GenBank/DDBJ whole genome shotgun (WGS) entry which is preliminary data.</text>
</comment>
<protein>
    <submittedName>
        <fullName evidence="1">Uncharacterized protein</fullName>
    </submittedName>
</protein>
<accession>A0A2T7NJJ0</accession>
<dbReference type="OrthoDB" id="6160492at2759"/>
<organism evidence="1 2">
    <name type="scientific">Pomacea canaliculata</name>
    <name type="common">Golden apple snail</name>
    <dbReference type="NCBI Taxonomy" id="400727"/>
    <lineage>
        <taxon>Eukaryota</taxon>
        <taxon>Metazoa</taxon>
        <taxon>Spiralia</taxon>
        <taxon>Lophotrochozoa</taxon>
        <taxon>Mollusca</taxon>
        <taxon>Gastropoda</taxon>
        <taxon>Caenogastropoda</taxon>
        <taxon>Architaenioglossa</taxon>
        <taxon>Ampullarioidea</taxon>
        <taxon>Ampullariidae</taxon>
        <taxon>Pomacea</taxon>
    </lineage>
</organism>
<evidence type="ECO:0000313" key="1">
    <source>
        <dbReference type="EMBL" id="PVD21316.1"/>
    </source>
</evidence>
<gene>
    <name evidence="1" type="ORF">C0Q70_19489</name>
</gene>
<dbReference type="Proteomes" id="UP000245119">
    <property type="component" value="Linkage Group LG12"/>
</dbReference>
<reference evidence="1 2" key="1">
    <citation type="submission" date="2018-04" db="EMBL/GenBank/DDBJ databases">
        <title>The genome of golden apple snail Pomacea canaliculata provides insight into stress tolerance and invasive adaptation.</title>
        <authorList>
            <person name="Liu C."/>
            <person name="Liu B."/>
            <person name="Ren Y."/>
            <person name="Zhang Y."/>
            <person name="Wang H."/>
            <person name="Li S."/>
            <person name="Jiang F."/>
            <person name="Yin L."/>
            <person name="Zhang G."/>
            <person name="Qian W."/>
            <person name="Fan W."/>
        </authorList>
    </citation>
    <scope>NUCLEOTIDE SEQUENCE [LARGE SCALE GENOMIC DNA]</scope>
    <source>
        <strain evidence="1">SZHN2017</strain>
        <tissue evidence="1">Muscle</tissue>
    </source>
</reference>
<name>A0A2T7NJJ0_POMCA</name>